<evidence type="ECO:0000313" key="2">
    <source>
        <dbReference type="EMBL" id="EKE26945.1"/>
    </source>
</evidence>
<sequence length="92" mass="10650">VLSPAKDKYDQWENNVKNLIWNIVRILMIVLPTLSVSFMVVWGIMIITSGWASEKVTKWKNIIVYNIIAIVLALLSYSIVKLVIWILWSNAF</sequence>
<accession>K2GUC7</accession>
<dbReference type="InterPro" id="IPR043993">
    <property type="entry name" value="T4SS_pilin"/>
</dbReference>
<proteinExistence type="predicted"/>
<feature type="transmembrane region" description="Helical" evidence="1">
    <location>
        <begin position="63"/>
        <end position="88"/>
    </location>
</feature>
<comment type="caution">
    <text evidence="2">The sequence shown here is derived from an EMBL/GenBank/DDBJ whole genome shotgun (WGS) entry which is preliminary data.</text>
</comment>
<keyword evidence="1" id="KW-0472">Membrane</keyword>
<dbReference type="EMBL" id="AMFJ01000629">
    <property type="protein sequence ID" value="EKE26945.1"/>
    <property type="molecule type" value="Genomic_DNA"/>
</dbReference>
<protein>
    <submittedName>
        <fullName evidence="2">Uncharacterized protein</fullName>
    </submittedName>
</protein>
<name>K2GUC7_9BACT</name>
<gene>
    <name evidence="2" type="ORF">ACD_4C00113G0006</name>
</gene>
<keyword evidence="1" id="KW-1133">Transmembrane helix</keyword>
<organism evidence="2">
    <name type="scientific">uncultured bacterium</name>
    <name type="common">gcode 4</name>
    <dbReference type="NCBI Taxonomy" id="1234023"/>
    <lineage>
        <taxon>Bacteria</taxon>
        <taxon>environmental samples</taxon>
    </lineage>
</organism>
<dbReference type="Pfam" id="PF18895">
    <property type="entry name" value="T4SS_pilin"/>
    <property type="match status" value="1"/>
</dbReference>
<feature type="non-terminal residue" evidence="2">
    <location>
        <position position="1"/>
    </location>
</feature>
<feature type="transmembrane region" description="Helical" evidence="1">
    <location>
        <begin position="20"/>
        <end position="51"/>
    </location>
</feature>
<reference evidence="2" key="1">
    <citation type="journal article" date="2012" name="Science">
        <title>Fermentation, hydrogen, and sulfur metabolism in multiple uncultivated bacterial phyla.</title>
        <authorList>
            <person name="Wrighton K.C."/>
            <person name="Thomas B.C."/>
            <person name="Sharon I."/>
            <person name="Miller C.S."/>
            <person name="Castelle C.J."/>
            <person name="VerBerkmoes N.C."/>
            <person name="Wilkins M.J."/>
            <person name="Hettich R.L."/>
            <person name="Lipton M.S."/>
            <person name="Williams K.H."/>
            <person name="Long P.E."/>
            <person name="Banfield J.F."/>
        </authorList>
    </citation>
    <scope>NUCLEOTIDE SEQUENCE [LARGE SCALE GENOMIC DNA]</scope>
</reference>
<evidence type="ECO:0000256" key="1">
    <source>
        <dbReference type="SAM" id="Phobius"/>
    </source>
</evidence>
<dbReference type="AlphaFoldDB" id="K2GUC7"/>
<keyword evidence="1" id="KW-0812">Transmembrane</keyword>